<proteinExistence type="predicted"/>
<organism evidence="1 2">
    <name type="scientific">Pendulispora brunnea</name>
    <dbReference type="NCBI Taxonomy" id="2905690"/>
    <lineage>
        <taxon>Bacteria</taxon>
        <taxon>Pseudomonadati</taxon>
        <taxon>Myxococcota</taxon>
        <taxon>Myxococcia</taxon>
        <taxon>Myxococcales</taxon>
        <taxon>Sorangiineae</taxon>
        <taxon>Pendulisporaceae</taxon>
        <taxon>Pendulispora</taxon>
    </lineage>
</organism>
<name>A0ABZ2K050_9BACT</name>
<evidence type="ECO:0000313" key="2">
    <source>
        <dbReference type="Proteomes" id="UP001379533"/>
    </source>
</evidence>
<evidence type="ECO:0000313" key="1">
    <source>
        <dbReference type="EMBL" id="WXA91444.1"/>
    </source>
</evidence>
<accession>A0ABZ2K050</accession>
<protein>
    <submittedName>
        <fullName evidence="1">Uncharacterized protein</fullName>
    </submittedName>
</protein>
<dbReference type="SUPFAM" id="SSF51735">
    <property type="entry name" value="NAD(P)-binding Rossmann-fold domains"/>
    <property type="match status" value="1"/>
</dbReference>
<dbReference type="Proteomes" id="UP001379533">
    <property type="component" value="Chromosome"/>
</dbReference>
<dbReference type="InterPro" id="IPR036291">
    <property type="entry name" value="NAD(P)-bd_dom_sf"/>
</dbReference>
<reference evidence="1 2" key="1">
    <citation type="submission" date="2021-12" db="EMBL/GenBank/DDBJ databases">
        <title>Discovery of the Pendulisporaceae a myxobacterial family with distinct sporulation behavior and unique specialized metabolism.</title>
        <authorList>
            <person name="Garcia R."/>
            <person name="Popoff A."/>
            <person name="Bader C.D."/>
            <person name="Loehr J."/>
            <person name="Walesch S."/>
            <person name="Walt C."/>
            <person name="Boldt J."/>
            <person name="Bunk B."/>
            <person name="Haeckl F.J.F.P.J."/>
            <person name="Gunesch A.P."/>
            <person name="Birkelbach J."/>
            <person name="Nuebel U."/>
            <person name="Pietschmann T."/>
            <person name="Bach T."/>
            <person name="Mueller R."/>
        </authorList>
    </citation>
    <scope>NUCLEOTIDE SEQUENCE [LARGE SCALE GENOMIC DNA]</scope>
    <source>
        <strain evidence="1 2">MSr12523</strain>
    </source>
</reference>
<gene>
    <name evidence="1" type="ORF">LZC95_33925</name>
</gene>
<dbReference type="RefSeq" id="WP_394842064.1">
    <property type="nucleotide sequence ID" value="NZ_CP089982.1"/>
</dbReference>
<sequence length="113" mass="12266">MRILIVGASKGTGALAVEAALARGHEVTAFARSAEKLAIEHPKLTGWFAEKVIFGIFLKLPYADRVRQEQDTRDKTIKLEKVPSSMSRADVADFLVEAAEVDTWVGKAVQLGG</sequence>
<dbReference type="EMBL" id="CP089982">
    <property type="protein sequence ID" value="WXA91444.1"/>
    <property type="molecule type" value="Genomic_DNA"/>
</dbReference>
<keyword evidence="2" id="KW-1185">Reference proteome</keyword>
<dbReference type="Gene3D" id="3.40.50.720">
    <property type="entry name" value="NAD(P)-binding Rossmann-like Domain"/>
    <property type="match status" value="1"/>
</dbReference>